<sequence>MAKVAPRSRRWLAVAAIGVLLLLGVGTGLYWGDLVRNALDPKEPFQTYEPPPAPDYDARAGWALLPTEPATITEATPRADVFFIAPTMYDGGDEWNAPAGDPKTERLFREVMAPNYAGPFVRVGRIFTPRYRQASLYSLLTLREDAREARKFAYGDVQRSFREYVGRYNMGRPFILVGVEQGGTLGARLLEEIAADPQLRSRLVAAYLIETVTPADSLPLPPCVRKGQAGCVAAWASVFDGQIEGASALLNRALVWSPAGDLVNLNGRSALCFNPILGAVTDAPAPARLHMGAANATGLEWDARPAFMARQVSARCQRGLLHVTAPKSASLKRTGGWADRRKVPGYNLFYADLEADARARLASLATPAP</sequence>
<gene>
    <name evidence="1" type="ORF">DJ018_13005</name>
</gene>
<organism evidence="1 2">
    <name type="scientific">Phenylobacterium deserti</name>
    <dbReference type="NCBI Taxonomy" id="1914756"/>
    <lineage>
        <taxon>Bacteria</taxon>
        <taxon>Pseudomonadati</taxon>
        <taxon>Pseudomonadota</taxon>
        <taxon>Alphaproteobacteria</taxon>
        <taxon>Caulobacterales</taxon>
        <taxon>Caulobacteraceae</taxon>
        <taxon>Phenylobacterium</taxon>
    </lineage>
</organism>
<name>A0A328ABT7_9CAUL</name>
<dbReference type="InterPro" id="IPR021440">
    <property type="entry name" value="DUF3089"/>
</dbReference>
<dbReference type="Proteomes" id="UP000249725">
    <property type="component" value="Unassembled WGS sequence"/>
</dbReference>
<evidence type="ECO:0000313" key="1">
    <source>
        <dbReference type="EMBL" id="RAK52069.1"/>
    </source>
</evidence>
<dbReference type="EMBL" id="QFYR01000003">
    <property type="protein sequence ID" value="RAK52069.1"/>
    <property type="molecule type" value="Genomic_DNA"/>
</dbReference>
<dbReference type="RefSeq" id="WP_111515393.1">
    <property type="nucleotide sequence ID" value="NZ_QFYR01000003.1"/>
</dbReference>
<accession>A0A328ABT7</accession>
<reference evidence="2" key="1">
    <citation type="submission" date="2018-05" db="EMBL/GenBank/DDBJ databases">
        <authorList>
            <person name="Li X."/>
        </authorList>
    </citation>
    <scope>NUCLEOTIDE SEQUENCE [LARGE SCALE GENOMIC DNA]</scope>
    <source>
        <strain evidence="2">YIM 73061</strain>
    </source>
</reference>
<dbReference type="AlphaFoldDB" id="A0A328ABT7"/>
<proteinExistence type="predicted"/>
<protein>
    <submittedName>
        <fullName evidence="1">DUF3089 domain-containing protein</fullName>
    </submittedName>
</protein>
<keyword evidence="2" id="KW-1185">Reference proteome</keyword>
<dbReference type="Pfam" id="PF11288">
    <property type="entry name" value="DUF3089"/>
    <property type="match status" value="1"/>
</dbReference>
<evidence type="ECO:0000313" key="2">
    <source>
        <dbReference type="Proteomes" id="UP000249725"/>
    </source>
</evidence>
<comment type="caution">
    <text evidence="1">The sequence shown here is derived from an EMBL/GenBank/DDBJ whole genome shotgun (WGS) entry which is preliminary data.</text>
</comment>
<dbReference type="OrthoDB" id="9794645at2"/>